<name>C8X765_NAKMY</name>
<evidence type="ECO:0000259" key="4">
    <source>
        <dbReference type="PROSITE" id="PS50932"/>
    </source>
</evidence>
<keyword evidence="6" id="KW-1185">Reference proteome</keyword>
<dbReference type="PROSITE" id="PS50932">
    <property type="entry name" value="HTH_LACI_2"/>
    <property type="match status" value="1"/>
</dbReference>
<dbReference type="eggNOG" id="COG1609">
    <property type="taxonomic scope" value="Bacteria"/>
</dbReference>
<feature type="domain" description="HTH lacI-type" evidence="4">
    <location>
        <begin position="5"/>
        <end position="59"/>
    </location>
</feature>
<proteinExistence type="predicted"/>
<dbReference type="AlphaFoldDB" id="C8X765"/>
<dbReference type="OrthoDB" id="4268837at2"/>
<keyword evidence="3" id="KW-0804">Transcription</keyword>
<dbReference type="HOGENOM" id="CLU_037628_6_1_11"/>
<dbReference type="Pfam" id="PF13377">
    <property type="entry name" value="Peripla_BP_3"/>
    <property type="match status" value="1"/>
</dbReference>
<dbReference type="STRING" id="479431.Namu_0515"/>
<dbReference type="GO" id="GO:0000976">
    <property type="term" value="F:transcription cis-regulatory region binding"/>
    <property type="evidence" value="ECO:0007669"/>
    <property type="project" value="TreeGrafter"/>
</dbReference>
<keyword evidence="1" id="KW-0805">Transcription regulation</keyword>
<dbReference type="SUPFAM" id="SSF53822">
    <property type="entry name" value="Periplasmic binding protein-like I"/>
    <property type="match status" value="1"/>
</dbReference>
<dbReference type="CDD" id="cd06267">
    <property type="entry name" value="PBP1_LacI_sugar_binding-like"/>
    <property type="match status" value="1"/>
</dbReference>
<evidence type="ECO:0000313" key="5">
    <source>
        <dbReference type="EMBL" id="ACV76934.1"/>
    </source>
</evidence>
<dbReference type="InterPro" id="IPR028082">
    <property type="entry name" value="Peripla_BP_I"/>
</dbReference>
<dbReference type="Pfam" id="PF00356">
    <property type="entry name" value="LacI"/>
    <property type="match status" value="1"/>
</dbReference>
<sequence>MAKAPTVYDVAERAGVSIATVSFAFRRPEKVKASTRDMVLAVAREMGYVPSASARGLAHGRTRAIGLFAFDYLLDSLDRQPPTAAAGSGPADPAGVVEVADPNEDFRLFPLYVDEIQRGVGLECWRRGYALLIGGRGHADTDAVIADIAGRVDALAVFPRTVPADTLQRISRRMPVVELSEPGQLDELNHVTVDNVRGTRAVTDHLITAHRLTDFGFLGDTTGSDQQARFTGFRAALRAAGLRVPRKSLSPNGTTTFDTGAIVDRLVASGHLPKALVCATDQDALAAIDALRRAGVTVPGDVAVVGFDGIVAGRIGHPTLTTVRQPMEQMGREVVDILVSQLDQPGQPPIRRELPTRVVIRESCGCPTS</sequence>
<dbReference type="RefSeq" id="WP_015745852.1">
    <property type="nucleotide sequence ID" value="NC_013235.1"/>
</dbReference>
<organism evidence="5 6">
    <name type="scientific">Nakamurella multipartita (strain ATCC 700099 / DSM 44233 / CIP 104796 / JCM 9543 / NBRC 105858 / Y-104)</name>
    <name type="common">Microsphaera multipartita</name>
    <dbReference type="NCBI Taxonomy" id="479431"/>
    <lineage>
        <taxon>Bacteria</taxon>
        <taxon>Bacillati</taxon>
        <taxon>Actinomycetota</taxon>
        <taxon>Actinomycetes</taxon>
        <taxon>Nakamurellales</taxon>
        <taxon>Nakamurellaceae</taxon>
        <taxon>Nakamurella</taxon>
    </lineage>
</organism>
<reference evidence="5 6" key="2">
    <citation type="journal article" date="2010" name="Stand. Genomic Sci.">
        <title>Complete genome sequence of Nakamurella multipartita type strain (Y-104).</title>
        <authorList>
            <person name="Tice H."/>
            <person name="Mayilraj S."/>
            <person name="Sims D."/>
            <person name="Lapidus A."/>
            <person name="Nolan M."/>
            <person name="Lucas S."/>
            <person name="Glavina Del Rio T."/>
            <person name="Copeland A."/>
            <person name="Cheng J.F."/>
            <person name="Meincke L."/>
            <person name="Bruce D."/>
            <person name="Goodwin L."/>
            <person name="Pitluck S."/>
            <person name="Ivanova N."/>
            <person name="Mavromatis K."/>
            <person name="Ovchinnikova G."/>
            <person name="Pati A."/>
            <person name="Chen A."/>
            <person name="Palaniappan K."/>
            <person name="Land M."/>
            <person name="Hauser L."/>
            <person name="Chang Y.J."/>
            <person name="Jeffries C.D."/>
            <person name="Detter J.C."/>
            <person name="Brettin T."/>
            <person name="Rohde M."/>
            <person name="Goker M."/>
            <person name="Bristow J."/>
            <person name="Eisen J.A."/>
            <person name="Markowitz V."/>
            <person name="Hugenholtz P."/>
            <person name="Kyrpides N.C."/>
            <person name="Klenk H.P."/>
            <person name="Chen F."/>
        </authorList>
    </citation>
    <scope>NUCLEOTIDE SEQUENCE [LARGE SCALE GENOMIC DNA]</scope>
    <source>
        <strain evidence="6">ATCC 700099 / DSM 44233 / CIP 104796 / JCM 9543 / NBRC 105858 / Y-104</strain>
    </source>
</reference>
<dbReference type="PANTHER" id="PTHR30146">
    <property type="entry name" value="LACI-RELATED TRANSCRIPTIONAL REPRESSOR"/>
    <property type="match status" value="1"/>
</dbReference>
<dbReference type="InterPro" id="IPR046335">
    <property type="entry name" value="LacI/GalR-like_sensor"/>
</dbReference>
<dbReference type="KEGG" id="nml:Namu_0515"/>
<dbReference type="SMART" id="SM00354">
    <property type="entry name" value="HTH_LACI"/>
    <property type="match status" value="1"/>
</dbReference>
<dbReference type="InterPro" id="IPR010982">
    <property type="entry name" value="Lambda_DNA-bd_dom_sf"/>
</dbReference>
<evidence type="ECO:0000313" key="6">
    <source>
        <dbReference type="Proteomes" id="UP000002218"/>
    </source>
</evidence>
<dbReference type="SUPFAM" id="SSF47413">
    <property type="entry name" value="lambda repressor-like DNA-binding domains"/>
    <property type="match status" value="1"/>
</dbReference>
<dbReference type="GO" id="GO:0003700">
    <property type="term" value="F:DNA-binding transcription factor activity"/>
    <property type="evidence" value="ECO:0007669"/>
    <property type="project" value="TreeGrafter"/>
</dbReference>
<dbReference type="Gene3D" id="3.40.50.2300">
    <property type="match status" value="2"/>
</dbReference>
<dbReference type="InterPro" id="IPR000843">
    <property type="entry name" value="HTH_LacI"/>
</dbReference>
<dbReference type="Gene3D" id="1.10.260.40">
    <property type="entry name" value="lambda repressor-like DNA-binding domains"/>
    <property type="match status" value="1"/>
</dbReference>
<dbReference type="InParanoid" id="C8X765"/>
<dbReference type="Proteomes" id="UP000002218">
    <property type="component" value="Chromosome"/>
</dbReference>
<keyword evidence="2" id="KW-0238">DNA-binding</keyword>
<reference evidence="6" key="1">
    <citation type="submission" date="2009-09" db="EMBL/GenBank/DDBJ databases">
        <title>The complete genome of Nakamurella multipartita DSM 44233.</title>
        <authorList>
            <consortium name="US DOE Joint Genome Institute (JGI-PGF)"/>
            <person name="Lucas S."/>
            <person name="Copeland A."/>
            <person name="Lapidus A."/>
            <person name="Glavina del Rio T."/>
            <person name="Dalin E."/>
            <person name="Tice H."/>
            <person name="Bruce D."/>
            <person name="Goodwin L."/>
            <person name="Pitluck S."/>
            <person name="Kyrpides N."/>
            <person name="Mavromatis K."/>
            <person name="Ivanova N."/>
            <person name="Ovchinnikova G."/>
            <person name="Sims D."/>
            <person name="Meincke L."/>
            <person name="Brettin T."/>
            <person name="Detter J.C."/>
            <person name="Han C."/>
            <person name="Larimer F."/>
            <person name="Land M."/>
            <person name="Hauser L."/>
            <person name="Markowitz V."/>
            <person name="Cheng J.-F."/>
            <person name="Hugenholtz P."/>
            <person name="Woyke T."/>
            <person name="Wu D."/>
            <person name="Klenk H.-P."/>
            <person name="Eisen J.A."/>
        </authorList>
    </citation>
    <scope>NUCLEOTIDE SEQUENCE [LARGE SCALE GENOMIC DNA]</scope>
    <source>
        <strain evidence="6">ATCC 700099 / DSM 44233 / CIP 104796 / JCM 9543 / NBRC 105858 / Y-104</strain>
    </source>
</reference>
<gene>
    <name evidence="5" type="ordered locus">Namu_0515</name>
</gene>
<protein>
    <submittedName>
        <fullName evidence="5">Transcriptional regulator, LacI family</fullName>
    </submittedName>
</protein>
<dbReference type="CDD" id="cd01392">
    <property type="entry name" value="HTH_LacI"/>
    <property type="match status" value="1"/>
</dbReference>
<evidence type="ECO:0000256" key="1">
    <source>
        <dbReference type="ARBA" id="ARBA00023015"/>
    </source>
</evidence>
<evidence type="ECO:0000256" key="3">
    <source>
        <dbReference type="ARBA" id="ARBA00023163"/>
    </source>
</evidence>
<accession>C8X765</accession>
<dbReference type="EMBL" id="CP001737">
    <property type="protein sequence ID" value="ACV76934.1"/>
    <property type="molecule type" value="Genomic_DNA"/>
</dbReference>
<evidence type="ECO:0000256" key="2">
    <source>
        <dbReference type="ARBA" id="ARBA00023125"/>
    </source>
</evidence>
<dbReference type="PANTHER" id="PTHR30146:SF109">
    <property type="entry name" value="HTH-TYPE TRANSCRIPTIONAL REGULATOR GALS"/>
    <property type="match status" value="1"/>
</dbReference>